<name>A0A2K2FZW8_9SPHN</name>
<dbReference type="InterPro" id="IPR021330">
    <property type="entry name" value="DUF2939"/>
</dbReference>
<sequence>MKKAILAGIAALIVAAGAWYWLSPGMAMQGLREAALAGDKDELRERVDFPAIRESLKSQMRAMMVAEMAKEKDNPFAAMGMAFAGAIIDPMIDGVVSPDGIKVMVESGKMKDPDKSVADQSTREEAEWEIDRRGLDRFIARPKAKDGEKVPSLIFKRDGLGWDLVDIEVPTLAEKKPI</sequence>
<dbReference type="Proteomes" id="UP000236327">
    <property type="component" value="Unassembled WGS sequence"/>
</dbReference>
<proteinExistence type="predicted"/>
<dbReference type="AlphaFoldDB" id="A0A2K2FZW8"/>
<gene>
    <name evidence="1" type="ORF">A8V01_21250</name>
</gene>
<dbReference type="EMBL" id="LYMM01000038">
    <property type="protein sequence ID" value="PNU04298.1"/>
    <property type="molecule type" value="Genomic_DNA"/>
</dbReference>
<keyword evidence="2" id="KW-1185">Reference proteome</keyword>
<protein>
    <recommendedName>
        <fullName evidence="3">DUF2939 domain-containing protein</fullName>
    </recommendedName>
</protein>
<evidence type="ECO:0000313" key="2">
    <source>
        <dbReference type="Proteomes" id="UP000236327"/>
    </source>
</evidence>
<evidence type="ECO:0000313" key="1">
    <source>
        <dbReference type="EMBL" id="PNU04298.1"/>
    </source>
</evidence>
<dbReference type="Pfam" id="PF11159">
    <property type="entry name" value="DUF2939"/>
    <property type="match status" value="1"/>
</dbReference>
<reference evidence="1 2" key="1">
    <citation type="submission" date="2016-05" db="EMBL/GenBank/DDBJ databases">
        <title>Complete genome sequence of Novosphingobium guangzhouense SA925(T).</title>
        <authorList>
            <person name="Sha S."/>
        </authorList>
    </citation>
    <scope>NUCLEOTIDE SEQUENCE [LARGE SCALE GENOMIC DNA]</scope>
    <source>
        <strain evidence="1 2">SA925</strain>
    </source>
</reference>
<comment type="caution">
    <text evidence="1">The sequence shown here is derived from an EMBL/GenBank/DDBJ whole genome shotgun (WGS) entry which is preliminary data.</text>
</comment>
<accession>A0A2K2FZW8</accession>
<organism evidence="1 2">
    <name type="scientific">Novosphingobium guangzhouense</name>
    <dbReference type="NCBI Taxonomy" id="1850347"/>
    <lineage>
        <taxon>Bacteria</taxon>
        <taxon>Pseudomonadati</taxon>
        <taxon>Pseudomonadota</taxon>
        <taxon>Alphaproteobacteria</taxon>
        <taxon>Sphingomonadales</taxon>
        <taxon>Sphingomonadaceae</taxon>
        <taxon>Novosphingobium</taxon>
    </lineage>
</organism>
<evidence type="ECO:0008006" key="3">
    <source>
        <dbReference type="Google" id="ProtNLM"/>
    </source>
</evidence>